<keyword evidence="3" id="KW-1185">Reference proteome</keyword>
<proteinExistence type="predicted"/>
<reference evidence="2 3" key="1">
    <citation type="journal article" date="2013" name="BMC Genomics">
        <title>Genomics-driven discovery of the pneumocandin biosynthetic gene cluster in the fungus Glarea lozoyensis.</title>
        <authorList>
            <person name="Chen L."/>
            <person name="Yue Q."/>
            <person name="Zhang X."/>
            <person name="Xiang M."/>
            <person name="Wang C."/>
            <person name="Li S."/>
            <person name="Che Y."/>
            <person name="Ortiz-Lopez F.J."/>
            <person name="Bills G.F."/>
            <person name="Liu X."/>
            <person name="An Z."/>
        </authorList>
    </citation>
    <scope>NUCLEOTIDE SEQUENCE [LARGE SCALE GENOMIC DNA]</scope>
    <source>
        <strain evidence="3">ATCC 20868 / MF5171</strain>
    </source>
</reference>
<feature type="region of interest" description="Disordered" evidence="1">
    <location>
        <begin position="30"/>
        <end position="90"/>
    </location>
</feature>
<protein>
    <submittedName>
        <fullName evidence="2">Uncharacterized protein</fullName>
    </submittedName>
</protein>
<feature type="compositionally biased region" description="Low complexity" evidence="1">
    <location>
        <begin position="52"/>
        <end position="65"/>
    </location>
</feature>
<evidence type="ECO:0000313" key="3">
    <source>
        <dbReference type="Proteomes" id="UP000016922"/>
    </source>
</evidence>
<dbReference type="HOGENOM" id="CLU_2441040_0_0_1"/>
<dbReference type="AlphaFoldDB" id="S3D8V1"/>
<dbReference type="EMBL" id="KE145355">
    <property type="protein sequence ID" value="EPE34887.1"/>
    <property type="molecule type" value="Genomic_DNA"/>
</dbReference>
<dbReference type="GeneID" id="19469628"/>
<organism evidence="2 3">
    <name type="scientific">Glarea lozoyensis (strain ATCC 20868 / MF5171)</name>
    <dbReference type="NCBI Taxonomy" id="1116229"/>
    <lineage>
        <taxon>Eukaryota</taxon>
        <taxon>Fungi</taxon>
        <taxon>Dikarya</taxon>
        <taxon>Ascomycota</taxon>
        <taxon>Pezizomycotina</taxon>
        <taxon>Leotiomycetes</taxon>
        <taxon>Helotiales</taxon>
        <taxon>Helotiaceae</taxon>
        <taxon>Glarea</taxon>
    </lineage>
</organism>
<name>S3D8V1_GLAL2</name>
<evidence type="ECO:0000313" key="2">
    <source>
        <dbReference type="EMBL" id="EPE34887.1"/>
    </source>
</evidence>
<dbReference type="Proteomes" id="UP000016922">
    <property type="component" value="Unassembled WGS sequence"/>
</dbReference>
<dbReference type="KEGG" id="glz:GLAREA_10582"/>
<feature type="compositionally biased region" description="Polar residues" evidence="1">
    <location>
        <begin position="30"/>
        <end position="51"/>
    </location>
</feature>
<dbReference type="RefSeq" id="XP_008077874.1">
    <property type="nucleotide sequence ID" value="XM_008079683.1"/>
</dbReference>
<sequence length="90" mass="9983">MKVSDANTSVLPRLELKWRLNDANISSVTKLSKTHSQNQELRQAHTQQLAISSASSTSTSVPPTTQFKASRSHTTESNNRWPAYGVGWKT</sequence>
<gene>
    <name evidence="2" type="ORF">GLAREA_10582</name>
</gene>
<accession>S3D8V1</accession>
<evidence type="ECO:0000256" key="1">
    <source>
        <dbReference type="SAM" id="MobiDB-lite"/>
    </source>
</evidence>